<dbReference type="Pfam" id="PF07593">
    <property type="entry name" value="UnbV_ASPIC"/>
    <property type="match status" value="1"/>
</dbReference>
<dbReference type="InterPro" id="IPR028994">
    <property type="entry name" value="Integrin_alpha_N"/>
</dbReference>
<dbReference type="EMBL" id="JARQWQ010000094">
    <property type="protein sequence ID" value="KAK2551719.1"/>
    <property type="molecule type" value="Genomic_DNA"/>
</dbReference>
<feature type="chain" id="PRO_5042159133" evidence="6">
    <location>
        <begin position="18"/>
        <end position="1366"/>
    </location>
</feature>
<dbReference type="Proteomes" id="UP001249851">
    <property type="component" value="Unassembled WGS sequence"/>
</dbReference>
<evidence type="ECO:0000256" key="2">
    <source>
        <dbReference type="ARBA" id="ARBA00022525"/>
    </source>
</evidence>
<reference evidence="8" key="2">
    <citation type="journal article" date="2023" name="Science">
        <title>Genomic signatures of disease resistance in endangered staghorn corals.</title>
        <authorList>
            <person name="Vollmer S.V."/>
            <person name="Selwyn J.D."/>
            <person name="Despard B.A."/>
            <person name="Roesel C.L."/>
        </authorList>
    </citation>
    <scope>NUCLEOTIDE SEQUENCE</scope>
    <source>
        <strain evidence="8">K2</strain>
    </source>
</reference>
<organism evidence="8 9">
    <name type="scientific">Acropora cervicornis</name>
    <name type="common">Staghorn coral</name>
    <dbReference type="NCBI Taxonomy" id="6130"/>
    <lineage>
        <taxon>Eukaryota</taxon>
        <taxon>Metazoa</taxon>
        <taxon>Cnidaria</taxon>
        <taxon>Anthozoa</taxon>
        <taxon>Hexacorallia</taxon>
        <taxon>Scleractinia</taxon>
        <taxon>Astrocoeniina</taxon>
        <taxon>Acroporidae</taxon>
        <taxon>Acropora</taxon>
    </lineage>
</organism>
<dbReference type="Gene3D" id="2.60.40.3440">
    <property type="match status" value="1"/>
</dbReference>
<evidence type="ECO:0000256" key="4">
    <source>
        <dbReference type="ARBA" id="ARBA00023180"/>
    </source>
</evidence>
<dbReference type="InterPro" id="IPR019791">
    <property type="entry name" value="Haem_peroxidase_animal"/>
</dbReference>
<dbReference type="InterPro" id="IPR010255">
    <property type="entry name" value="Haem_peroxidase_sf"/>
</dbReference>
<feature type="domain" description="ASPIC/UnbV" evidence="7">
    <location>
        <begin position="679"/>
        <end position="744"/>
    </location>
</feature>
<feature type="binding site" description="axial binding residue" evidence="5">
    <location>
        <position position="1150"/>
    </location>
    <ligand>
        <name>heme b</name>
        <dbReference type="ChEBI" id="CHEBI:60344"/>
    </ligand>
    <ligandPart>
        <name>Fe</name>
        <dbReference type="ChEBI" id="CHEBI:18248"/>
    </ligandPart>
</feature>
<evidence type="ECO:0000256" key="3">
    <source>
        <dbReference type="ARBA" id="ARBA00022729"/>
    </source>
</evidence>
<dbReference type="PROSITE" id="PS50292">
    <property type="entry name" value="PEROXIDASE_3"/>
    <property type="match status" value="1"/>
</dbReference>
<dbReference type="GO" id="GO:0005576">
    <property type="term" value="C:extracellular region"/>
    <property type="evidence" value="ECO:0007669"/>
    <property type="project" value="UniProtKB-SubCell"/>
</dbReference>
<sequence>MRLLFVAILFAGAATNALDDSFSITTEEDEPVTFDFLKYNHASVKLAPKIVIVKQPKHGAFATAPDGSLNVQNEMCDAYATYIPNKDFSGEDVFVYSYLYENLTTTSDGALQARIIVRPKPDTIVAKSDEVTMTTEDGRIHIPVLQNDYSKDRSAVCITKDEKRYSEEKQGKFEDIAERLGMTAIMQKPPKAPDCLFDQFDPNLKIWIPGSFCIVEISAGGAAAADYDGDGLIDIYYARMDGPDQLWRNLGNGTYQDYTAEANLSSTAFHRSSAAAWLDIDNDGDLDLYIGTMAESRFYLYINDGMGHYSEDAEERGLALHPQIPPFKTSTMTIAFGDYDKDGWLDIYTTEWLPHLDLSFDYNNHSHSNAKLLRNLGAEGKPGYFEDATERAGLAKTKEPSVDADKFGGVDVRYYGVMNTGLLKDIIPGSFKLAALFTDLDGDGYQDLVLNGDFRTSDVYWNNGDGTFTRGTKESNLGTDENGMGSTVADYDMDGRQDWFVGSIHMSKTQMEPFREVYLGGGIIFGHTGNRLFRNEGGRKFSDRTDEVGVRYGNWAWGAAFFDYDNDGDLDLIHTNGFDDPDVTDTDFLHHTPTRLYDNMFFEDDDGSARFMETGFNRGVTDVFDGRGLLVFDYEEDGDLDVFISNSANRPVLYRNDGNNKKDYIRVTVLEASVDRESIGAMVYLYSPKLKREVMREIRTTSGFAAQGEFVAHFGLGSETEDTFRIRIYWPVTNNTRIVYNVPRRSSITVRDIWGHRNAIEDTKSPSESAPRCTRLLVKEIARAPAHGQVVVGPKHVTYYPDADFAGEDSFNYAVGDGISTAIATVNVKVTKVDKPVPSSEQLAEKFPRLDGVFNNPTHPEWGKPFMPLLRLLRPAYDDGFDAPAGPDRASPRLISNVVCDQRTEVFSEPGLNDFHMHFGQMLAHDTDFATPYANFLTTDNLGIPIPEGDPWFDPHGSGKEIMRFRRSATIQTSGKLHGRPREQVNKVTAFVDLSLVYGSDEGRALALRTMKDGKLKHQTSDVLDFNKNELTNLNLLNGPRDKMLVSGDNRVNVQPGLIALHTLWSREHNKICDELLQRPGYENMDDETLFNHARTLARAKWQKIVWTEFLPTVIGLQEYKNLGEYKGYNSSIHVGIFNEFGTAAFRFGHSQIGNVMPRLDENWTMIGSGHLSLRDAYFNPGRVLHEGGIEPLIRGMMVQRAQKVDLKFSDSVRNFLFGTNTMGLDLVALNIQRGRDHGLPDYNTVREGVGLPKRASFADITPDKSLQEKLQKVYSSVDDIDLWIGGLAEEHVEGGCVGETFARIIALQYRVLRDGDRFWYENKDTNLYYLKDRTNIPTEGTSMVDVLYRNTGIKWKGSPFFVKAM</sequence>
<evidence type="ECO:0000256" key="6">
    <source>
        <dbReference type="SAM" id="SignalP"/>
    </source>
</evidence>
<dbReference type="InterPro" id="IPR013517">
    <property type="entry name" value="FG-GAP"/>
</dbReference>
<gene>
    <name evidence="8" type="ORF">P5673_027319</name>
</gene>
<dbReference type="InterPro" id="IPR011519">
    <property type="entry name" value="UnbV_ASPIC"/>
</dbReference>
<evidence type="ECO:0000313" key="9">
    <source>
        <dbReference type="Proteomes" id="UP001249851"/>
    </source>
</evidence>
<dbReference type="SUPFAM" id="SSF48113">
    <property type="entry name" value="Heme-dependent peroxidases"/>
    <property type="match status" value="1"/>
</dbReference>
<dbReference type="PRINTS" id="PR00457">
    <property type="entry name" value="ANPEROXIDASE"/>
</dbReference>
<keyword evidence="5" id="KW-0349">Heme</keyword>
<keyword evidence="5" id="KW-0408">Iron</keyword>
<dbReference type="GO" id="GO:0020037">
    <property type="term" value="F:heme binding"/>
    <property type="evidence" value="ECO:0007669"/>
    <property type="project" value="InterPro"/>
</dbReference>
<dbReference type="Pfam" id="PF03098">
    <property type="entry name" value="An_peroxidase"/>
    <property type="match status" value="1"/>
</dbReference>
<comment type="caution">
    <text evidence="8">The sequence shown here is derived from an EMBL/GenBank/DDBJ whole genome shotgun (WGS) entry which is preliminary data.</text>
</comment>
<dbReference type="Pfam" id="PF13517">
    <property type="entry name" value="FG-GAP_3"/>
    <property type="match status" value="3"/>
</dbReference>
<feature type="signal peptide" evidence="6">
    <location>
        <begin position="1"/>
        <end position="17"/>
    </location>
</feature>
<dbReference type="GO" id="GO:0004601">
    <property type="term" value="F:peroxidase activity"/>
    <property type="evidence" value="ECO:0007669"/>
    <property type="project" value="InterPro"/>
</dbReference>
<evidence type="ECO:0000256" key="5">
    <source>
        <dbReference type="PIRSR" id="PIRSR619791-2"/>
    </source>
</evidence>
<keyword evidence="4" id="KW-0325">Glycoprotein</keyword>
<evidence type="ECO:0000259" key="7">
    <source>
        <dbReference type="Pfam" id="PF07593"/>
    </source>
</evidence>
<name>A0AAD9UVQ1_ACRCE</name>
<keyword evidence="2" id="KW-0964">Secreted</keyword>
<proteinExistence type="predicted"/>
<dbReference type="GO" id="GO:0006979">
    <property type="term" value="P:response to oxidative stress"/>
    <property type="evidence" value="ECO:0007669"/>
    <property type="project" value="InterPro"/>
</dbReference>
<accession>A0AAD9UVQ1</accession>
<dbReference type="SUPFAM" id="SSF69318">
    <property type="entry name" value="Integrin alpha N-terminal domain"/>
    <property type="match status" value="1"/>
</dbReference>
<dbReference type="PANTHER" id="PTHR11475">
    <property type="entry name" value="OXIDASE/PEROXIDASE"/>
    <property type="match status" value="1"/>
</dbReference>
<dbReference type="PANTHER" id="PTHR11475:SF4">
    <property type="entry name" value="CHORION PEROXIDASE"/>
    <property type="match status" value="1"/>
</dbReference>
<dbReference type="Gene3D" id="1.10.640.10">
    <property type="entry name" value="Haem peroxidase domain superfamily, animal type"/>
    <property type="match status" value="1"/>
</dbReference>
<dbReference type="GO" id="GO:0046872">
    <property type="term" value="F:metal ion binding"/>
    <property type="evidence" value="ECO:0007669"/>
    <property type="project" value="UniProtKB-KW"/>
</dbReference>
<dbReference type="InterPro" id="IPR037120">
    <property type="entry name" value="Haem_peroxidase_sf_animal"/>
</dbReference>
<reference evidence="8" key="1">
    <citation type="journal article" date="2023" name="G3 (Bethesda)">
        <title>Whole genome assembly and annotation of the endangered Caribbean coral Acropora cervicornis.</title>
        <authorList>
            <person name="Selwyn J.D."/>
            <person name="Vollmer S.V."/>
        </authorList>
    </citation>
    <scope>NUCLEOTIDE SEQUENCE</scope>
    <source>
        <strain evidence="8">K2</strain>
    </source>
</reference>
<keyword evidence="5" id="KW-0479">Metal-binding</keyword>
<keyword evidence="9" id="KW-1185">Reference proteome</keyword>
<dbReference type="Gene3D" id="2.130.10.130">
    <property type="entry name" value="Integrin alpha, N-terminal"/>
    <property type="match status" value="2"/>
</dbReference>
<evidence type="ECO:0000256" key="1">
    <source>
        <dbReference type="ARBA" id="ARBA00004613"/>
    </source>
</evidence>
<evidence type="ECO:0000313" key="8">
    <source>
        <dbReference type="EMBL" id="KAK2551719.1"/>
    </source>
</evidence>
<protein>
    <submittedName>
        <fullName evidence="8">Peroxinectin A</fullName>
    </submittedName>
</protein>
<keyword evidence="3 6" id="KW-0732">Signal</keyword>
<dbReference type="Pfam" id="PF17963">
    <property type="entry name" value="Big_9"/>
    <property type="match status" value="2"/>
</dbReference>
<comment type="subcellular location">
    <subcellularLocation>
        <location evidence="1">Secreted</location>
    </subcellularLocation>
</comment>